<sequence>MSPMVVLPAVERTLDGFPADVMFQLTNQGVKDLRSQVVTSSQWGGRRTLGFQVEETFAGYS</sequence>
<evidence type="ECO:0000313" key="2">
    <source>
        <dbReference type="Proteomes" id="UP000236340"/>
    </source>
</evidence>
<dbReference type="Proteomes" id="UP000236340">
    <property type="component" value="Unassembled WGS sequence"/>
</dbReference>
<reference evidence="1 2" key="1">
    <citation type="journal article" date="2018" name="Genome Announc.">
        <title>Genome Sequence of Geothermobacter sp. HR-1 Iron Reducer from the Loihi Seamount.</title>
        <authorList>
            <person name="Smith H."/>
            <person name="Abuyen K."/>
            <person name="Tremblay J."/>
            <person name="Savalia P."/>
            <person name="Perez-Rodriguez I."/>
            <person name="Emerson D."/>
            <person name="Tully B."/>
            <person name="Amend J."/>
        </authorList>
    </citation>
    <scope>NUCLEOTIDE SEQUENCE [LARGE SCALE GENOMIC DNA]</scope>
    <source>
        <strain evidence="1 2">HR-1</strain>
    </source>
</reference>
<comment type="caution">
    <text evidence="1">The sequence shown here is derived from an EMBL/GenBank/DDBJ whole genome shotgun (WGS) entry which is preliminary data.</text>
</comment>
<name>A0A2K2H9E2_9BACT</name>
<proteinExistence type="predicted"/>
<gene>
    <name evidence="1" type="ORF">C2E25_10040</name>
</gene>
<protein>
    <submittedName>
        <fullName evidence="1">Uncharacterized protein</fullName>
    </submittedName>
</protein>
<dbReference type="AlphaFoldDB" id="A0A2K2H9E2"/>
<evidence type="ECO:0000313" key="1">
    <source>
        <dbReference type="EMBL" id="PNU19881.1"/>
    </source>
</evidence>
<accession>A0A2K2H9E2</accession>
<dbReference type="EMBL" id="PPFX01000021">
    <property type="protein sequence ID" value="PNU19881.1"/>
    <property type="molecule type" value="Genomic_DNA"/>
</dbReference>
<organism evidence="1 2">
    <name type="scientific">Geothermobacter hydrogeniphilus</name>
    <dbReference type="NCBI Taxonomy" id="1969733"/>
    <lineage>
        <taxon>Bacteria</taxon>
        <taxon>Pseudomonadati</taxon>
        <taxon>Thermodesulfobacteriota</taxon>
        <taxon>Desulfuromonadia</taxon>
        <taxon>Desulfuromonadales</taxon>
        <taxon>Geothermobacteraceae</taxon>
        <taxon>Geothermobacter</taxon>
    </lineage>
</organism>